<feature type="transmembrane region" description="Helical" evidence="2">
    <location>
        <begin position="182"/>
        <end position="204"/>
    </location>
</feature>
<evidence type="ECO:0000313" key="4">
    <source>
        <dbReference type="EMBL" id="MFB9646836.1"/>
    </source>
</evidence>
<dbReference type="InterPro" id="IPR050570">
    <property type="entry name" value="Cell_wall_metabolism_enzyme"/>
</dbReference>
<feature type="domain" description="M23ase beta-sheet core" evidence="3">
    <location>
        <begin position="306"/>
        <end position="407"/>
    </location>
</feature>
<dbReference type="Gene3D" id="2.70.70.10">
    <property type="entry name" value="Glucose Permease (Domain IIA)"/>
    <property type="match status" value="1"/>
</dbReference>
<feature type="region of interest" description="Disordered" evidence="1">
    <location>
        <begin position="1"/>
        <end position="20"/>
    </location>
</feature>
<dbReference type="PANTHER" id="PTHR21666">
    <property type="entry name" value="PEPTIDASE-RELATED"/>
    <property type="match status" value="1"/>
</dbReference>
<dbReference type="SUPFAM" id="SSF51261">
    <property type="entry name" value="Duplicated hybrid motif"/>
    <property type="match status" value="1"/>
</dbReference>
<accession>A0ABV5T4G2</accession>
<reference evidence="4 5" key="1">
    <citation type="submission" date="2024-09" db="EMBL/GenBank/DDBJ databases">
        <authorList>
            <person name="Sun Q."/>
            <person name="Mori K."/>
        </authorList>
    </citation>
    <scope>NUCLEOTIDE SEQUENCE [LARGE SCALE GENOMIC DNA]</scope>
    <source>
        <strain evidence="4 5">JCM 1342</strain>
    </source>
</reference>
<sequence length="417" mass="43019">MWARPAKVTDAASVAPESPTVAPLADVESLVAVVNALAAATTEAPLATRRSRRTRQVTVAQAPATPTVVPAAPTTEPAPLLETVLVPAEPFELLEPEINQAAGPDDASAEALETDPIFGSADAASPLTAEEADAFEAAARLFSFTGETPVQSAAADDSTGSGQTGTVHVAPRRRRGVSFKRLTATSFSVGVMGIVGLLTVGMTMPADAVAGSNSADITTSRVASAHGDVHGHQGEIQAYVAPAEIENASLDRTETYSTLTMAQLASESGISNFSNFFINDPNSPIQWPFAVGVSISYGFGMRDGGMHEGADFTPGEGSPIQAIADGVVRESTDSGGAFGVHIVIDHIIDGELVSSSYSHMLYGSREVEVGDHVTVGTVIGHTGNTGRSFGAHTHFEILANGTTPIDPIPWLRAHAGG</sequence>
<dbReference type="RefSeq" id="WP_344715092.1">
    <property type="nucleotide sequence ID" value="NZ_BAAAWH010000001.1"/>
</dbReference>
<dbReference type="InterPro" id="IPR011055">
    <property type="entry name" value="Dup_hybrid_motif"/>
</dbReference>
<evidence type="ECO:0000313" key="5">
    <source>
        <dbReference type="Proteomes" id="UP001589611"/>
    </source>
</evidence>
<dbReference type="PANTHER" id="PTHR21666:SF270">
    <property type="entry name" value="MUREIN HYDROLASE ACTIVATOR ENVC"/>
    <property type="match status" value="1"/>
</dbReference>
<dbReference type="InterPro" id="IPR016047">
    <property type="entry name" value="M23ase_b-sheet_dom"/>
</dbReference>
<proteinExistence type="predicted"/>
<organism evidence="4 5">
    <name type="scientific">Microbacterium terregens</name>
    <dbReference type="NCBI Taxonomy" id="69363"/>
    <lineage>
        <taxon>Bacteria</taxon>
        <taxon>Bacillati</taxon>
        <taxon>Actinomycetota</taxon>
        <taxon>Actinomycetes</taxon>
        <taxon>Micrococcales</taxon>
        <taxon>Microbacteriaceae</taxon>
        <taxon>Microbacterium</taxon>
    </lineage>
</organism>
<dbReference type="EMBL" id="JBHMBE010000004">
    <property type="protein sequence ID" value="MFB9646836.1"/>
    <property type="molecule type" value="Genomic_DNA"/>
</dbReference>
<keyword evidence="5" id="KW-1185">Reference proteome</keyword>
<evidence type="ECO:0000256" key="1">
    <source>
        <dbReference type="SAM" id="MobiDB-lite"/>
    </source>
</evidence>
<protein>
    <submittedName>
        <fullName evidence="4">Peptidoglycan DD-metalloendopeptidase family protein</fullName>
    </submittedName>
</protein>
<comment type="caution">
    <text evidence="4">The sequence shown here is derived from an EMBL/GenBank/DDBJ whole genome shotgun (WGS) entry which is preliminary data.</text>
</comment>
<gene>
    <name evidence="4" type="ORF">ACFFPJ_13625</name>
</gene>
<dbReference type="Proteomes" id="UP001589611">
    <property type="component" value="Unassembled WGS sequence"/>
</dbReference>
<evidence type="ECO:0000259" key="3">
    <source>
        <dbReference type="Pfam" id="PF01551"/>
    </source>
</evidence>
<keyword evidence="2" id="KW-0812">Transmembrane</keyword>
<keyword evidence="2" id="KW-0472">Membrane</keyword>
<dbReference type="Pfam" id="PF01551">
    <property type="entry name" value="Peptidase_M23"/>
    <property type="match status" value="1"/>
</dbReference>
<keyword evidence="2" id="KW-1133">Transmembrane helix</keyword>
<evidence type="ECO:0000256" key="2">
    <source>
        <dbReference type="SAM" id="Phobius"/>
    </source>
</evidence>
<dbReference type="CDD" id="cd12797">
    <property type="entry name" value="M23_peptidase"/>
    <property type="match status" value="1"/>
</dbReference>
<name>A0ABV5T4G2_9MICO</name>